<protein>
    <submittedName>
        <fullName evidence="2">Uncharacterized protein</fullName>
    </submittedName>
</protein>
<accession>A0A5P3AAM9</accession>
<dbReference type="AlphaFoldDB" id="A0A5P3AAM9"/>
<dbReference type="KEGG" id="rid:RIdsm_01417"/>
<evidence type="ECO:0000313" key="3">
    <source>
        <dbReference type="Proteomes" id="UP000325785"/>
    </source>
</evidence>
<feature type="compositionally biased region" description="Basic residues" evidence="1">
    <location>
        <begin position="138"/>
        <end position="154"/>
    </location>
</feature>
<name>A0A5P3AAM9_9RHOB</name>
<reference evidence="2 3" key="1">
    <citation type="submission" date="2018-08" db="EMBL/GenBank/DDBJ databases">
        <title>Genetic Globetrotter - A new plasmid hitch-hiking vast phylogenetic and geographic distances.</title>
        <authorList>
            <person name="Vollmers J."/>
            <person name="Petersen J."/>
        </authorList>
    </citation>
    <scope>NUCLEOTIDE SEQUENCE [LARGE SCALE GENOMIC DNA]</scope>
    <source>
        <strain evidence="2 3">DSM 26383</strain>
    </source>
</reference>
<dbReference type="Proteomes" id="UP000325785">
    <property type="component" value="Chromosome"/>
</dbReference>
<feature type="compositionally biased region" description="Low complexity" evidence="1">
    <location>
        <begin position="155"/>
        <end position="179"/>
    </location>
</feature>
<evidence type="ECO:0000313" key="2">
    <source>
        <dbReference type="EMBL" id="QEW25630.1"/>
    </source>
</evidence>
<feature type="region of interest" description="Disordered" evidence="1">
    <location>
        <begin position="1"/>
        <end position="28"/>
    </location>
</feature>
<dbReference type="EMBL" id="CP031598">
    <property type="protein sequence ID" value="QEW25630.1"/>
    <property type="molecule type" value="Genomic_DNA"/>
</dbReference>
<sequence>MRPNDIDVAPLVETRGRRDDRRQRSESVGKRRAFLRLSRICQENIEDEGLSTALGDLLNDPGKKQAASRCCSLALQGFIVDCDKDDIRRGCDRANNPISKIEQSILQTIQPSVARMQMGNRQMRNPYQGRKDDDSYRKGARSKRRQSQRPKRARSASARAAPHFLTASGSPGVTSVPSPTSNVTVVGSFGRRTFTSPSNTKTDVCSAPASTMYFVPRTVAIACGVLTSVGECPGEILIRIAPPCTSMTRGAASFGRSVICNSAAGSRSIVTASPHVIISRGGVFSEVLISQECATCAPMSRVENTAARKPANSFK</sequence>
<feature type="region of interest" description="Disordered" evidence="1">
    <location>
        <begin position="119"/>
        <end position="179"/>
    </location>
</feature>
<evidence type="ECO:0000256" key="1">
    <source>
        <dbReference type="SAM" id="MobiDB-lite"/>
    </source>
</evidence>
<organism evidence="2 3">
    <name type="scientific">Roseovarius indicus</name>
    <dbReference type="NCBI Taxonomy" id="540747"/>
    <lineage>
        <taxon>Bacteria</taxon>
        <taxon>Pseudomonadati</taxon>
        <taxon>Pseudomonadota</taxon>
        <taxon>Alphaproteobacteria</taxon>
        <taxon>Rhodobacterales</taxon>
        <taxon>Roseobacteraceae</taxon>
        <taxon>Roseovarius</taxon>
    </lineage>
</organism>
<feature type="compositionally biased region" description="Basic and acidic residues" evidence="1">
    <location>
        <begin position="14"/>
        <end position="28"/>
    </location>
</feature>
<gene>
    <name evidence="2" type="ORF">RIdsm_01417</name>
</gene>
<proteinExistence type="predicted"/>